<dbReference type="Ensembl" id="ENSPLOT00000008368.1">
    <property type="protein sequence ID" value="ENSPLOP00000007565.1"/>
    <property type="gene ID" value="ENSPLOG00000005501.1"/>
</dbReference>
<dbReference type="AlphaFoldDB" id="A0A8C8WQE5"/>
<dbReference type="InterPro" id="IPR029262">
    <property type="entry name" value="RPOL_N"/>
</dbReference>
<dbReference type="FunFam" id="1.10.287.280:FF:000001">
    <property type="entry name" value="DNA-directed RNA polymerase"/>
    <property type="match status" value="1"/>
</dbReference>
<comment type="function">
    <text evidence="10">DNA-dependent RNA polymerase catalyzes the transcription of DNA into RNA using the four ribonucleoside triphosphates as substrates.</text>
</comment>
<dbReference type="InterPro" id="IPR043502">
    <property type="entry name" value="DNA/RNA_pol_sf"/>
</dbReference>
<dbReference type="Gene3D" id="1.10.1320.10">
    <property type="entry name" value="DNA-directed RNA polymerase, N-terminal domain"/>
    <property type="match status" value="1"/>
</dbReference>
<evidence type="ECO:0000256" key="6">
    <source>
        <dbReference type="ARBA" id="ARBA00022946"/>
    </source>
</evidence>
<dbReference type="Gene3D" id="1.25.40.10">
    <property type="entry name" value="Tetratricopeptide repeat domain"/>
    <property type="match status" value="1"/>
</dbReference>
<gene>
    <name evidence="13" type="primary">POLRMT</name>
</gene>
<dbReference type="Gene3D" id="1.10.150.20">
    <property type="entry name" value="5' to 3' exonuclease, C-terminal subdomain"/>
    <property type="match status" value="1"/>
</dbReference>
<dbReference type="SUPFAM" id="SSF56672">
    <property type="entry name" value="DNA/RNA polymerases"/>
    <property type="match status" value="1"/>
</dbReference>
<reference evidence="13" key="2">
    <citation type="submission" date="2025-08" db="UniProtKB">
        <authorList>
            <consortium name="Ensembl"/>
        </authorList>
    </citation>
    <scope>IDENTIFICATION</scope>
</reference>
<dbReference type="SMART" id="SM01311">
    <property type="entry name" value="RPOL_N"/>
    <property type="match status" value="1"/>
</dbReference>
<dbReference type="PANTHER" id="PTHR10102">
    <property type="entry name" value="DNA-DIRECTED RNA POLYMERASE, MITOCHONDRIAL"/>
    <property type="match status" value="1"/>
</dbReference>
<dbReference type="InterPro" id="IPR011990">
    <property type="entry name" value="TPR-like_helical_dom_sf"/>
</dbReference>
<dbReference type="InterPro" id="IPR002885">
    <property type="entry name" value="PPR_rpt"/>
</dbReference>
<feature type="region of interest" description="Disordered" evidence="11">
    <location>
        <begin position="436"/>
        <end position="474"/>
    </location>
</feature>
<dbReference type="GO" id="GO:0000175">
    <property type="term" value="F:3'-5'-RNA exonuclease activity"/>
    <property type="evidence" value="ECO:0007669"/>
    <property type="project" value="Ensembl"/>
</dbReference>
<organism evidence="13 14">
    <name type="scientific">Panthera leo</name>
    <name type="common">Lion</name>
    <dbReference type="NCBI Taxonomy" id="9689"/>
    <lineage>
        <taxon>Eukaryota</taxon>
        <taxon>Metazoa</taxon>
        <taxon>Chordata</taxon>
        <taxon>Craniata</taxon>
        <taxon>Vertebrata</taxon>
        <taxon>Euteleostomi</taxon>
        <taxon>Mammalia</taxon>
        <taxon>Eutheria</taxon>
        <taxon>Laurasiatheria</taxon>
        <taxon>Carnivora</taxon>
        <taxon>Feliformia</taxon>
        <taxon>Felidae</taxon>
        <taxon>Pantherinae</taxon>
        <taxon>Panthera</taxon>
    </lineage>
</organism>
<accession>A0A8C8WQE5</accession>
<dbReference type="GO" id="GO:0034245">
    <property type="term" value="C:mitochondrial DNA-directed RNA polymerase complex"/>
    <property type="evidence" value="ECO:0007669"/>
    <property type="project" value="TreeGrafter"/>
</dbReference>
<evidence type="ECO:0000313" key="13">
    <source>
        <dbReference type="Ensembl" id="ENSPLOP00000007565.1"/>
    </source>
</evidence>
<dbReference type="PANTHER" id="PTHR10102:SF0">
    <property type="entry name" value="DNA-DIRECTED RNA POLYMERASE, MITOCHONDRIAL"/>
    <property type="match status" value="1"/>
</dbReference>
<keyword evidence="7 10" id="KW-0804">Transcription</keyword>
<evidence type="ECO:0000256" key="4">
    <source>
        <dbReference type="ARBA" id="ARBA00022679"/>
    </source>
</evidence>
<dbReference type="GO" id="GO:0006391">
    <property type="term" value="P:transcription initiation at mitochondrial promoter"/>
    <property type="evidence" value="ECO:0007669"/>
    <property type="project" value="Ensembl"/>
</dbReference>
<dbReference type="GeneTree" id="ENSGT00390000008060"/>
<keyword evidence="3 10" id="KW-0240">DNA-directed RNA polymerase</keyword>
<evidence type="ECO:0000256" key="10">
    <source>
        <dbReference type="RuleBase" id="RU003805"/>
    </source>
</evidence>
<dbReference type="Pfam" id="PF00940">
    <property type="entry name" value="RNA_pol"/>
    <property type="match status" value="1"/>
</dbReference>
<feature type="compositionally biased region" description="Gly residues" evidence="11">
    <location>
        <begin position="456"/>
        <end position="466"/>
    </location>
</feature>
<name>A0A8C8WQE5_PANLE</name>
<comment type="catalytic activity">
    <reaction evidence="8 10">
        <text>RNA(n) + a ribonucleoside 5'-triphosphate = RNA(n+1) + diphosphate</text>
        <dbReference type="Rhea" id="RHEA:21248"/>
        <dbReference type="Rhea" id="RHEA-COMP:14527"/>
        <dbReference type="Rhea" id="RHEA-COMP:17342"/>
        <dbReference type="ChEBI" id="CHEBI:33019"/>
        <dbReference type="ChEBI" id="CHEBI:61557"/>
        <dbReference type="ChEBI" id="CHEBI:140395"/>
        <dbReference type="EC" id="2.7.7.6"/>
    </reaction>
</comment>
<feature type="region of interest" description="Disordered" evidence="11">
    <location>
        <begin position="82"/>
        <end position="115"/>
    </location>
</feature>
<dbReference type="EC" id="2.7.7.6" evidence="2 10"/>
<dbReference type="InterPro" id="IPR002092">
    <property type="entry name" value="DNA-dir_Rpol_phage-type"/>
</dbReference>
<feature type="region of interest" description="Disordered" evidence="11">
    <location>
        <begin position="670"/>
        <end position="691"/>
    </location>
</feature>
<evidence type="ECO:0000256" key="5">
    <source>
        <dbReference type="ARBA" id="ARBA00022695"/>
    </source>
</evidence>
<evidence type="ECO:0000256" key="8">
    <source>
        <dbReference type="ARBA" id="ARBA00048552"/>
    </source>
</evidence>
<reference evidence="13" key="3">
    <citation type="submission" date="2025-09" db="UniProtKB">
        <authorList>
            <consortium name="Ensembl"/>
        </authorList>
    </citation>
    <scope>IDENTIFICATION</scope>
</reference>
<dbReference type="InterPro" id="IPR046950">
    <property type="entry name" value="DNA-dir_Rpol_C_phage-type"/>
</dbReference>
<evidence type="ECO:0000256" key="11">
    <source>
        <dbReference type="SAM" id="MobiDB-lite"/>
    </source>
</evidence>
<keyword evidence="4 10" id="KW-0808">Transferase</keyword>
<evidence type="ECO:0000259" key="12">
    <source>
        <dbReference type="SMART" id="SM01311"/>
    </source>
</evidence>
<dbReference type="GO" id="GO:0042645">
    <property type="term" value="C:mitochondrial nucleoid"/>
    <property type="evidence" value="ECO:0007669"/>
    <property type="project" value="Ensembl"/>
</dbReference>
<keyword evidence="5 10" id="KW-0548">Nucleotidyltransferase</keyword>
<dbReference type="PROSITE" id="PS00900">
    <property type="entry name" value="RNA_POL_PHAGE_1"/>
    <property type="match status" value="1"/>
</dbReference>
<feature type="repeat" description="PPR" evidence="9">
    <location>
        <begin position="251"/>
        <end position="285"/>
    </location>
</feature>
<dbReference type="FunFam" id="1.25.40.10:FF:000785">
    <property type="entry name" value="DNA-directed RNA polymerase"/>
    <property type="match status" value="1"/>
</dbReference>
<dbReference type="FunFam" id="1.10.150.20:FF:000031">
    <property type="entry name" value="DNA-directed RNA polymerase"/>
    <property type="match status" value="1"/>
</dbReference>
<evidence type="ECO:0000256" key="1">
    <source>
        <dbReference type="ARBA" id="ARBA00009493"/>
    </source>
</evidence>
<dbReference type="InterPro" id="IPR037159">
    <property type="entry name" value="RNA_POL_N_sf"/>
</dbReference>
<evidence type="ECO:0000313" key="14">
    <source>
        <dbReference type="Proteomes" id="UP000694399"/>
    </source>
</evidence>
<keyword evidence="6" id="KW-0809">Transit peptide</keyword>
<dbReference type="Gene3D" id="1.10.287.280">
    <property type="match status" value="1"/>
</dbReference>
<evidence type="ECO:0000256" key="7">
    <source>
        <dbReference type="ARBA" id="ARBA00023163"/>
    </source>
</evidence>
<dbReference type="PROSITE" id="PS00489">
    <property type="entry name" value="RNA_POL_PHAGE_2"/>
    <property type="match status" value="1"/>
</dbReference>
<comment type="similarity">
    <text evidence="1 10">Belongs to the phage and mitochondrial RNA polymerase family.</text>
</comment>
<keyword evidence="14" id="KW-1185">Reference proteome</keyword>
<dbReference type="OMA" id="ANHFRNK"/>
<dbReference type="GO" id="GO:0001018">
    <property type="term" value="F:mitochondrial promoter sequence-specific DNA binding"/>
    <property type="evidence" value="ECO:0007669"/>
    <property type="project" value="TreeGrafter"/>
</dbReference>
<reference evidence="13" key="1">
    <citation type="journal article" date="2019" name="bioRxiv">
        <title>Long live the king: chromosome-level assembly of the lion (Panthera leo) using linked-read, Hi-C, and long read data.</title>
        <authorList>
            <person name="Armstrong E.E."/>
            <person name="Taylor R.W."/>
            <person name="Miller D.E."/>
            <person name="Kaelin C."/>
            <person name="Barsh G."/>
            <person name="Hadly E.A."/>
            <person name="Petrov D."/>
        </authorList>
    </citation>
    <scope>NUCLEOTIDE SEQUENCE [LARGE SCALE GENOMIC DNA]</scope>
</reference>
<sequence length="1213" mass="134884">MSALRWGRGASGLRRALWPAGPPGPLAEEGALSGVWGRRRSLSASPCEQDRRKDWGHAELLEVLEARLRQLQAARVSEVTVRRPRPARLPDAGGFQPRRKAQKGGEGTAPGLGGHWAQKLDQEKWAMQRRKQRLQAKLQVRAQQLACEHRLRMVPQLLSAPLAERLLRWEQETPRSPWEEQLARLLREAPRRLSCEAERAHEAGGAPARLETQQQRLLAFLECCLLSGHLPLAHHVLVTCHGKWRQRRVLTLAAYNTVMLGWARKGSFKELVYVFFMVKDAGLTPDLLSYAAALQCMGRLDQDARTVQRCLDQMAQDGLRLQDLFSSVPLCQEEQAALLQAVHKAQPTFSPPLQPQPEPQVNTSPLLREIYAKGPVSYLPSCTCLCGSCRLLFQQQLQEMATTVTVESRRRSCLTKEVLARCEQLSAESQLLGGRAGCGPGSSPWVAHRQERRGGPRPGGGGGGRRAGLRPPAPDPLPCPQVAVPCLPRQYWETLGAPEVPHEQPWPLPVLVQLGKRLAEMLVEVVRMPGSLAAPQGSCSLIPVLYHVYSFRSFRQIGILKPHPAFTQLLATAAEHTLTFEAAEVPMLCPPLPWTSPHTGAFLLSPTKLVRSVEGTTQHQRLLDSCPPAELHGALDALTQLGNCAWRVNGRVLDLVLELFAAKGCPRLGVPAPPSEAPRPPEGRLPPDASPAQKAELRRELARCLKVAREMHSLRSDALYRLSLAQHLRHCVFWLPHNMDFRGRTYPCPPHFNHLGSDLARALLEFAQGRPLGPRGLDWLKIHLVNLTGLKKREPLQARLVFADEVMEDVLDSADRPMTGRKWWMEVEEPWQALACCMEIARAVRAPDPAAYISHFPVHQDGSCNGLQHYAALGRDSIGAASVNLLPSDVPQDVYSGVAAQVEVFRRQDAKRGVRVAQVLEGFISRKVVKQTVMTVVYGVTRYGGRLQIERRLRELSDFPQEFVWEASHYLVRQVFNSLQEMFSGTRAIQHWLTESARLIAHSGSAVEWVTPLGIPIIQPYHRDSKVMISGGIQSLTFSHSGDTSQRPNTLKQKNGFPPNFIHSLDSSHMMLTALHCYRKGLTFVSVHDCFWTHAADVEVMNQVCREQFVRLHSQPILHNLSRFLMKRFCSGARFSAPSPSLQDTLRSVPKTGRARHPARFLRAGGAGGVAQGPAARSPPGPLLHRGLRPEAGEALHLLLQLTLPRRPPCTIV</sequence>
<evidence type="ECO:0000256" key="2">
    <source>
        <dbReference type="ARBA" id="ARBA00012418"/>
    </source>
</evidence>
<feature type="compositionally biased region" description="Pro residues" evidence="11">
    <location>
        <begin position="671"/>
        <end position="684"/>
    </location>
</feature>
<dbReference type="GO" id="GO:0003899">
    <property type="term" value="F:DNA-directed RNA polymerase activity"/>
    <property type="evidence" value="ECO:0007669"/>
    <property type="project" value="UniProtKB-EC"/>
</dbReference>
<evidence type="ECO:0000256" key="3">
    <source>
        <dbReference type="ARBA" id="ARBA00022478"/>
    </source>
</evidence>
<feature type="domain" description="DNA-directed RNA polymerase N-terminal" evidence="12">
    <location>
        <begin position="306"/>
        <end position="643"/>
    </location>
</feature>
<dbReference type="Proteomes" id="UP000694399">
    <property type="component" value="Chromosome A3"/>
</dbReference>
<evidence type="ECO:0000256" key="9">
    <source>
        <dbReference type="PROSITE-ProRule" id="PRU00708"/>
    </source>
</evidence>
<dbReference type="PROSITE" id="PS51375">
    <property type="entry name" value="PPR"/>
    <property type="match status" value="1"/>
</dbReference>
<proteinExistence type="inferred from homology"/>
<feature type="compositionally biased region" description="Gly residues" evidence="11">
    <location>
        <begin position="104"/>
        <end position="114"/>
    </location>
</feature>
<protein>
    <recommendedName>
        <fullName evidence="2 10">DNA-directed RNA polymerase</fullName>
        <ecNumber evidence="2 10">2.7.7.6</ecNumber>
    </recommendedName>
</protein>
<dbReference type="Pfam" id="PF14700">
    <property type="entry name" value="RPOL_N"/>
    <property type="match status" value="1"/>
</dbReference>